<name>A0A9D1J369_9FIRM</name>
<evidence type="ECO:0000313" key="1">
    <source>
        <dbReference type="EMBL" id="HIR59005.1"/>
    </source>
</evidence>
<comment type="caution">
    <text evidence="1">The sequence shown here is derived from an EMBL/GenBank/DDBJ whole genome shotgun (WGS) entry which is preliminary data.</text>
</comment>
<accession>A0A9D1J369</accession>
<reference evidence="1" key="1">
    <citation type="submission" date="2020-10" db="EMBL/GenBank/DDBJ databases">
        <authorList>
            <person name="Gilroy R."/>
        </authorList>
    </citation>
    <scope>NUCLEOTIDE SEQUENCE</scope>
    <source>
        <strain evidence="1">CHK184-20233</strain>
    </source>
</reference>
<dbReference type="AlphaFoldDB" id="A0A9D1J369"/>
<dbReference type="Proteomes" id="UP000824232">
    <property type="component" value="Unassembled WGS sequence"/>
</dbReference>
<organism evidence="1 2">
    <name type="scientific">Candidatus Onthousia excrementipullorum</name>
    <dbReference type="NCBI Taxonomy" id="2840884"/>
    <lineage>
        <taxon>Bacteria</taxon>
        <taxon>Bacillati</taxon>
        <taxon>Bacillota</taxon>
        <taxon>Bacilli</taxon>
        <taxon>Candidatus Onthousia</taxon>
    </lineage>
</organism>
<protein>
    <submittedName>
        <fullName evidence="1">Uncharacterized protein</fullName>
    </submittedName>
</protein>
<sequence>MWNDIETKTEIEFIFNILKEKIKDSKIKRIFSADDRVPEKNNNEIIYDMLEEPLYILFDNNYCLIINFIFYSLIHIEYRKISSEELKKHISSVNKNEIDYFNGHHEVYGWDFDNNGKRIEESFRIKHIIDTTGEYDKILSFQVNGFHNEYNKWISNGDNSSLITIPAGGDYFNVVKITLKNGIKIKICPQPAENDGYYDLIIEGINYNEICLKLGSD</sequence>
<gene>
    <name evidence="1" type="ORF">IAB38_03045</name>
</gene>
<evidence type="ECO:0000313" key="2">
    <source>
        <dbReference type="Proteomes" id="UP000824232"/>
    </source>
</evidence>
<reference evidence="1" key="2">
    <citation type="journal article" date="2021" name="PeerJ">
        <title>Extensive microbial diversity within the chicken gut microbiome revealed by metagenomics and culture.</title>
        <authorList>
            <person name="Gilroy R."/>
            <person name="Ravi A."/>
            <person name="Getino M."/>
            <person name="Pursley I."/>
            <person name="Horton D.L."/>
            <person name="Alikhan N.F."/>
            <person name="Baker D."/>
            <person name="Gharbi K."/>
            <person name="Hall N."/>
            <person name="Watson M."/>
            <person name="Adriaenssens E.M."/>
            <person name="Foster-Nyarko E."/>
            <person name="Jarju S."/>
            <person name="Secka A."/>
            <person name="Antonio M."/>
            <person name="Oren A."/>
            <person name="Chaudhuri R.R."/>
            <person name="La Ragione R."/>
            <person name="Hildebrand F."/>
            <person name="Pallen M.J."/>
        </authorList>
    </citation>
    <scope>NUCLEOTIDE SEQUENCE</scope>
    <source>
        <strain evidence="1">CHK184-20233</strain>
    </source>
</reference>
<dbReference type="EMBL" id="DVHC01000030">
    <property type="protein sequence ID" value="HIR59005.1"/>
    <property type="molecule type" value="Genomic_DNA"/>
</dbReference>
<proteinExistence type="predicted"/>